<dbReference type="GO" id="GO:0016135">
    <property type="term" value="P:saponin biosynthetic process"/>
    <property type="evidence" value="ECO:0007669"/>
    <property type="project" value="UniProtKB-ARBA"/>
</dbReference>
<keyword evidence="5" id="KW-0328">Glycosyltransferase</keyword>
<dbReference type="InterPro" id="IPR035595">
    <property type="entry name" value="UDP_glycos_trans_CS"/>
</dbReference>
<dbReference type="SUPFAM" id="SSF53756">
    <property type="entry name" value="UDP-Glycosyltransferase/glycogen phosphorylase"/>
    <property type="match status" value="1"/>
</dbReference>
<dbReference type="FunFam" id="3.40.50.2000:FF:000019">
    <property type="entry name" value="Glycosyltransferase"/>
    <property type="match status" value="1"/>
</dbReference>
<name>A0A7G3KC12_PANGI</name>
<dbReference type="InterPro" id="IPR002213">
    <property type="entry name" value="UDP_glucos_trans"/>
</dbReference>
<dbReference type="EC" id="2.4.1.-" evidence="6"/>
<keyword evidence="3 5" id="KW-0808">Transferase</keyword>
<comment type="similarity">
    <text evidence="2 5">Belongs to the UDP-glycosyltransferase family.</text>
</comment>
<dbReference type="PANTHER" id="PTHR11926:SF1441">
    <property type="entry name" value="GLYCOSYLTRANSFERASE"/>
    <property type="match status" value="1"/>
</dbReference>
<evidence type="ECO:0000256" key="2">
    <source>
        <dbReference type="ARBA" id="ARBA00009995"/>
    </source>
</evidence>
<dbReference type="Gene3D" id="3.40.50.2000">
    <property type="entry name" value="Glycogen Phosphorylase B"/>
    <property type="match status" value="2"/>
</dbReference>
<evidence type="ECO:0000256" key="4">
    <source>
        <dbReference type="ARBA" id="ARBA00023229"/>
    </source>
</evidence>
<evidence type="ECO:0000256" key="5">
    <source>
        <dbReference type="RuleBase" id="RU003718"/>
    </source>
</evidence>
<sequence>MASEGKKKETHVLMVAFAAHGHMNPMLRLGKRLLSKGINVTFAVNEDCRRDLIVNSQAVAGIHLEFYSDGLSLDADRKTSMDLFMESIGKYGPVNLTALIQTIGVEKFSCIINNPFVPWVADVAAKLEIPCAMLWIQPCMLYAIYYRFYNNLNLFPTSTNPNMSVELPGFPLLSSEDLPSFILPSNTSGAFPKLLAELFQNMNKIKWVLGNSFYELEKDVIDSMQNVHPIRPVGPLVPSTLLLGENDQNLHKDKCIEWLDQQKNSSVIYISFGTIIEFSTKEMEVVAKCLKKTKLKFLWVVKKGEELLPLGFPEEIKDQGLIVKWSPQVEVLGHPSVACFLTHCGWNSLIETITAGVPVIAYPKWTDQPTNAKLIDILHVGVRLRSGQDGELSGEELEKCIEEIMVGPSSEEYKKNAAELKQEAREAMAGGGSSDRNIQWFVDEIKGYS</sequence>
<organism evidence="7">
    <name type="scientific">Panax ginseng</name>
    <name type="common">Korean ginseng</name>
    <dbReference type="NCBI Taxonomy" id="4054"/>
    <lineage>
        <taxon>Eukaryota</taxon>
        <taxon>Viridiplantae</taxon>
        <taxon>Streptophyta</taxon>
        <taxon>Embryophyta</taxon>
        <taxon>Tracheophyta</taxon>
        <taxon>Spermatophyta</taxon>
        <taxon>Magnoliopsida</taxon>
        <taxon>eudicotyledons</taxon>
        <taxon>Gunneridae</taxon>
        <taxon>Pentapetalae</taxon>
        <taxon>asterids</taxon>
        <taxon>campanulids</taxon>
        <taxon>Apiales</taxon>
        <taxon>Araliaceae</taxon>
        <taxon>Panax</taxon>
    </lineage>
</organism>
<protein>
    <recommendedName>
        <fullName evidence="6">Glycosyltransferase</fullName>
        <ecNumber evidence="6">2.4.1.-</ecNumber>
    </recommendedName>
</protein>
<reference evidence="7" key="1">
    <citation type="submission" date="2018-07" db="EMBL/GenBank/DDBJ databases">
        <title>Identification of four glycosyltransferase involved of panasenoside and ginsenoside biosynthesis in Panax ginseng.</title>
        <authorList>
            <person name="Yin Q."/>
        </authorList>
    </citation>
    <scope>NUCLEOTIDE SEQUENCE</scope>
</reference>
<proteinExistence type="evidence at transcript level"/>
<dbReference type="AlphaFoldDB" id="A0A7G3KC12"/>
<dbReference type="Pfam" id="PF00201">
    <property type="entry name" value="UDPGT"/>
    <property type="match status" value="1"/>
</dbReference>
<evidence type="ECO:0000256" key="3">
    <source>
        <dbReference type="ARBA" id="ARBA00022679"/>
    </source>
</evidence>
<accession>A0A7G3KC12</accession>
<evidence type="ECO:0000256" key="6">
    <source>
        <dbReference type="RuleBase" id="RU362057"/>
    </source>
</evidence>
<evidence type="ECO:0000256" key="1">
    <source>
        <dbReference type="ARBA" id="ARBA00004721"/>
    </source>
</evidence>
<dbReference type="GO" id="GO:0080044">
    <property type="term" value="F:quercetin 7-O-glucosyltransferase activity"/>
    <property type="evidence" value="ECO:0007669"/>
    <property type="project" value="TreeGrafter"/>
</dbReference>
<dbReference type="GO" id="GO:0016114">
    <property type="term" value="P:terpenoid biosynthetic process"/>
    <property type="evidence" value="ECO:0007669"/>
    <property type="project" value="UniProtKB-UniPathway"/>
</dbReference>
<keyword evidence="4" id="KW-0414">Isoprene biosynthesis</keyword>
<dbReference type="UniPathway" id="UPA00213"/>
<dbReference type="GO" id="GO:0046246">
    <property type="term" value="P:terpene biosynthetic process"/>
    <property type="evidence" value="ECO:0007669"/>
    <property type="project" value="UniProtKB-ARBA"/>
</dbReference>
<dbReference type="EMBL" id="MH673773">
    <property type="protein sequence ID" value="QEA68976.1"/>
    <property type="molecule type" value="mRNA"/>
</dbReference>
<dbReference type="PANTHER" id="PTHR11926">
    <property type="entry name" value="GLUCOSYL/GLUCURONOSYL TRANSFERASES"/>
    <property type="match status" value="1"/>
</dbReference>
<evidence type="ECO:0000313" key="7">
    <source>
        <dbReference type="EMBL" id="QEA68976.1"/>
    </source>
</evidence>
<dbReference type="CDD" id="cd03784">
    <property type="entry name" value="GT1_Gtf-like"/>
    <property type="match status" value="1"/>
</dbReference>
<dbReference type="PROSITE" id="PS00375">
    <property type="entry name" value="UDPGT"/>
    <property type="match status" value="1"/>
</dbReference>
<comment type="pathway">
    <text evidence="1">Secondary metabolite biosynthesis; terpenoid biosynthesis.</text>
</comment>
<dbReference type="GO" id="GO:0080043">
    <property type="term" value="F:quercetin 3-O-glucosyltransferase activity"/>
    <property type="evidence" value="ECO:0007669"/>
    <property type="project" value="TreeGrafter"/>
</dbReference>